<dbReference type="eggNOG" id="ENOG502RXBJ">
    <property type="taxonomic scope" value="Eukaryota"/>
</dbReference>
<evidence type="ECO:0000256" key="1">
    <source>
        <dbReference type="SAM" id="MobiDB-lite"/>
    </source>
</evidence>
<protein>
    <recommendedName>
        <fullName evidence="3">CASTOR ACT domain-containing protein</fullName>
    </recommendedName>
</protein>
<dbReference type="GO" id="GO:0046394">
    <property type="term" value="P:carboxylic acid biosynthetic process"/>
    <property type="evidence" value="ECO:0007669"/>
    <property type="project" value="UniProtKB-ARBA"/>
</dbReference>
<sequence length="369" mass="38840">MVAPNVLITILALLPQSQTISPDDARETPPWPQHSLPGLTEDHQHNFLNVSVTPLEASVVCHADWARTVFRPAIDRILETLPSHVRKPAVLSPDTYLVLSVISGGGGGSDTDIVARILDLTAPLALAGIPIFFISTYYSDFILVPAKDRATVLAALTARGFQCPADHGNRFVASRPGGSGSGLAASSTATPESPASADAATLATLFDRTFAQLKTRNVVPSVDPTLRLVQLSARETPLPNRGSPTSFSRPGLGSRRDGGLVFFEARPPRTLTLAVDDPPSLLLDRALVPLFGDTLVGSADEELVALSLDLAGLPLEATGIVCGVAGRLVQDPVIAGHGLSYLSTAFAGTVVLAPEQARRAVEILEPLLR</sequence>
<dbReference type="InParanoid" id="G2WU75"/>
<dbReference type="Pfam" id="PF13840">
    <property type="entry name" value="ACT_7"/>
    <property type="match status" value="1"/>
</dbReference>
<feature type="signal peptide" evidence="2">
    <location>
        <begin position="1"/>
        <end position="19"/>
    </location>
</feature>
<evidence type="ECO:0000259" key="3">
    <source>
        <dbReference type="Pfam" id="PF13840"/>
    </source>
</evidence>
<dbReference type="RefSeq" id="XP_009648529.1">
    <property type="nucleotide sequence ID" value="XM_009650234.1"/>
</dbReference>
<evidence type="ECO:0000313" key="4">
    <source>
        <dbReference type="EMBL" id="EGY17666.1"/>
    </source>
</evidence>
<evidence type="ECO:0000313" key="5">
    <source>
        <dbReference type="Proteomes" id="UP000001611"/>
    </source>
</evidence>
<dbReference type="Gene3D" id="3.30.2130.10">
    <property type="entry name" value="VC0802-like"/>
    <property type="match status" value="1"/>
</dbReference>
<dbReference type="InterPro" id="IPR027795">
    <property type="entry name" value="CASTOR_ACT_dom"/>
</dbReference>
<dbReference type="InterPro" id="IPR051719">
    <property type="entry name" value="CASTOR_mTORC1"/>
</dbReference>
<name>G2WU75_VERDV</name>
<accession>G2WU75</accession>
<organism evidence="4 5">
    <name type="scientific">Verticillium dahliae (strain VdLs.17 / ATCC MYA-4575 / FGSC 10137)</name>
    <name type="common">Verticillium wilt</name>
    <dbReference type="NCBI Taxonomy" id="498257"/>
    <lineage>
        <taxon>Eukaryota</taxon>
        <taxon>Fungi</taxon>
        <taxon>Dikarya</taxon>
        <taxon>Ascomycota</taxon>
        <taxon>Pezizomycotina</taxon>
        <taxon>Sordariomycetes</taxon>
        <taxon>Hypocreomycetidae</taxon>
        <taxon>Glomerellales</taxon>
        <taxon>Plectosphaerellaceae</taxon>
        <taxon>Verticillium</taxon>
    </lineage>
</organism>
<dbReference type="SUPFAM" id="SSF55021">
    <property type="entry name" value="ACT-like"/>
    <property type="match status" value="1"/>
</dbReference>
<dbReference type="InterPro" id="IPR045865">
    <property type="entry name" value="ACT-like_dom_sf"/>
</dbReference>
<dbReference type="OrthoDB" id="58529at2759"/>
<proteinExistence type="predicted"/>
<dbReference type="Proteomes" id="UP000001611">
    <property type="component" value="Chromosome 1"/>
</dbReference>
<feature type="domain" description="CASTOR ACT" evidence="3">
    <location>
        <begin position="92"/>
        <end position="157"/>
    </location>
</feature>
<dbReference type="PANTHER" id="PTHR31131">
    <property type="entry name" value="CHROMOSOME 1, WHOLE GENOME SHOTGUN SEQUENCE"/>
    <property type="match status" value="1"/>
</dbReference>
<dbReference type="PANTHER" id="PTHR31131:SF6">
    <property type="entry name" value="CASTOR ACT DOMAIN-CONTAINING PROTEIN"/>
    <property type="match status" value="1"/>
</dbReference>
<feature type="compositionally biased region" description="Low complexity" evidence="1">
    <location>
        <begin position="182"/>
        <end position="194"/>
    </location>
</feature>
<dbReference type="GO" id="GO:0006520">
    <property type="term" value="P:amino acid metabolic process"/>
    <property type="evidence" value="ECO:0007669"/>
    <property type="project" value="UniProtKB-ARBA"/>
</dbReference>
<keyword evidence="5" id="KW-1185">Reference proteome</keyword>
<reference evidence="4 5" key="1">
    <citation type="submission" date="2008-03" db="EMBL/GenBank/DDBJ databases">
        <title>The Genome Sequence of Verticillium dahliae VdLs.17.</title>
        <authorList>
            <consortium name="The Broad Institute Genome Sequencing Platform"/>
            <person name="Ma L.-J.J."/>
            <person name="Klosterman S.J."/>
            <person name="Subbarao K."/>
            <person name="Dobinson K."/>
            <person name="Veronese P."/>
            <person name="Kang S."/>
            <person name="Gold S.E."/>
            <person name="Young S."/>
            <person name="Jaffe D."/>
            <person name="Gnerre S."/>
            <person name="Berlin A."/>
            <person name="Heiman D."/>
            <person name="Hepburn T."/>
            <person name="Sykes S."/>
            <person name="Alvarado L."/>
            <person name="Kodira C.D."/>
            <person name="Lander E."/>
            <person name="Galagan J."/>
            <person name="Nusbaum C."/>
            <person name="Birren B."/>
        </authorList>
    </citation>
    <scope>NUCLEOTIDE SEQUENCE [LARGE SCALE GENOMIC DNA]</scope>
    <source>
        <strain evidence="5">VdLs.17 / ATCC MYA-4575 / FGSC 10137</strain>
    </source>
</reference>
<dbReference type="GeneID" id="20702811"/>
<evidence type="ECO:0000256" key="2">
    <source>
        <dbReference type="SAM" id="SignalP"/>
    </source>
</evidence>
<dbReference type="AlphaFoldDB" id="G2WU75"/>
<dbReference type="HOGENOM" id="CLU_036623_1_0_1"/>
<dbReference type="EMBL" id="DS572696">
    <property type="protein sequence ID" value="EGY17666.1"/>
    <property type="molecule type" value="Genomic_DNA"/>
</dbReference>
<feature type="chain" id="PRO_5003438992" description="CASTOR ACT domain-containing protein" evidence="2">
    <location>
        <begin position="20"/>
        <end position="369"/>
    </location>
</feature>
<gene>
    <name evidence="4" type="ORF">VDAG_01348</name>
</gene>
<feature type="region of interest" description="Disordered" evidence="1">
    <location>
        <begin position="172"/>
        <end position="194"/>
    </location>
</feature>
<dbReference type="KEGG" id="vda:VDAG_01348"/>
<dbReference type="OMA" id="CPRQLAN"/>
<keyword evidence="2" id="KW-0732">Signal</keyword>